<dbReference type="Proteomes" id="UP000824165">
    <property type="component" value="Unassembled WGS sequence"/>
</dbReference>
<reference evidence="2" key="2">
    <citation type="journal article" date="2021" name="PeerJ">
        <title>Extensive microbial diversity within the chicken gut microbiome revealed by metagenomics and culture.</title>
        <authorList>
            <person name="Gilroy R."/>
            <person name="Ravi A."/>
            <person name="Getino M."/>
            <person name="Pursley I."/>
            <person name="Horton D.L."/>
            <person name="Alikhan N.F."/>
            <person name="Baker D."/>
            <person name="Gharbi K."/>
            <person name="Hall N."/>
            <person name="Watson M."/>
            <person name="Adriaenssens E.M."/>
            <person name="Foster-Nyarko E."/>
            <person name="Jarju S."/>
            <person name="Secka A."/>
            <person name="Antonio M."/>
            <person name="Oren A."/>
            <person name="Chaudhuri R.R."/>
            <person name="La Ragione R."/>
            <person name="Hildebrand F."/>
            <person name="Pallen M.J."/>
        </authorList>
    </citation>
    <scope>NUCLEOTIDE SEQUENCE</scope>
    <source>
        <strain evidence="2">CHK181-108</strain>
    </source>
</reference>
<feature type="domain" description="Phospholipase C/D" evidence="1">
    <location>
        <begin position="6"/>
        <end position="99"/>
    </location>
</feature>
<organism evidence="2 3">
    <name type="scientific">Candidatus Ornithomonoglobus intestinigallinarum</name>
    <dbReference type="NCBI Taxonomy" id="2840894"/>
    <lineage>
        <taxon>Bacteria</taxon>
        <taxon>Bacillati</taxon>
        <taxon>Bacillota</taxon>
        <taxon>Clostridia</taxon>
        <taxon>Candidatus Ornithomonoglobus</taxon>
    </lineage>
</organism>
<dbReference type="InterPro" id="IPR029002">
    <property type="entry name" value="PLPC/GPLD1"/>
</dbReference>
<accession>A0A9D1KPK8</accession>
<protein>
    <submittedName>
        <fullName evidence="2">Zinc dependent phospholipase C family protein</fullName>
    </submittedName>
</protein>
<evidence type="ECO:0000259" key="1">
    <source>
        <dbReference type="Pfam" id="PF00882"/>
    </source>
</evidence>
<dbReference type="EMBL" id="DVLU01000073">
    <property type="protein sequence ID" value="HIT85713.1"/>
    <property type="molecule type" value="Genomic_DNA"/>
</dbReference>
<evidence type="ECO:0000313" key="2">
    <source>
        <dbReference type="EMBL" id="HIT85713.1"/>
    </source>
</evidence>
<dbReference type="AlphaFoldDB" id="A0A9D1KPK8"/>
<dbReference type="Pfam" id="PF00882">
    <property type="entry name" value="Zn_dep_PLPC"/>
    <property type="match status" value="1"/>
</dbReference>
<sequence>MATWLVHLRIANHFINNIPWLDGAEFIKGSVAPDCGYGEKDSDGEFTPPPKITHWTPTGRKTDCRYKEFYREYLSGKPKNSAYSFYLGYYIHLLTDIMWSSLIYLPTRLIYREQYAKDPNFLKVIKVDWYDLDHKFLRANPDFKAFKLLENADGVRDYLPYYEKGQLASQIRVITDFYNSNKNKTNLNREYPYLTESAMNNFIECACELIERELVRRGITRSEERMGFSA</sequence>
<reference evidence="2" key="1">
    <citation type="submission" date="2020-10" db="EMBL/GenBank/DDBJ databases">
        <authorList>
            <person name="Gilroy R."/>
        </authorList>
    </citation>
    <scope>NUCLEOTIDE SEQUENCE</scope>
    <source>
        <strain evidence="2">CHK181-108</strain>
    </source>
</reference>
<name>A0A9D1KPK8_9FIRM</name>
<proteinExistence type="predicted"/>
<evidence type="ECO:0000313" key="3">
    <source>
        <dbReference type="Proteomes" id="UP000824165"/>
    </source>
</evidence>
<gene>
    <name evidence="2" type="ORF">IAA60_07405</name>
</gene>
<comment type="caution">
    <text evidence="2">The sequence shown here is derived from an EMBL/GenBank/DDBJ whole genome shotgun (WGS) entry which is preliminary data.</text>
</comment>